<organism evidence="5 6">
    <name type="scientific">Cherax quadricarinatus</name>
    <name type="common">Australian red claw crayfish</name>
    <dbReference type="NCBI Taxonomy" id="27406"/>
    <lineage>
        <taxon>Eukaryota</taxon>
        <taxon>Metazoa</taxon>
        <taxon>Ecdysozoa</taxon>
        <taxon>Arthropoda</taxon>
        <taxon>Crustacea</taxon>
        <taxon>Multicrustacea</taxon>
        <taxon>Malacostraca</taxon>
        <taxon>Eumalacostraca</taxon>
        <taxon>Eucarida</taxon>
        <taxon>Decapoda</taxon>
        <taxon>Pleocyemata</taxon>
        <taxon>Astacidea</taxon>
        <taxon>Parastacoidea</taxon>
        <taxon>Parastacidae</taxon>
        <taxon>Cherax</taxon>
    </lineage>
</organism>
<reference evidence="5 6" key="1">
    <citation type="journal article" date="2024" name="BMC Genomics">
        <title>Genome assembly of redclaw crayfish (Cherax quadricarinatus) provides insights into its immune adaptation and hypoxia tolerance.</title>
        <authorList>
            <person name="Liu Z."/>
            <person name="Zheng J."/>
            <person name="Li H."/>
            <person name="Fang K."/>
            <person name="Wang S."/>
            <person name="He J."/>
            <person name="Zhou D."/>
            <person name="Weng S."/>
            <person name="Chi M."/>
            <person name="Gu Z."/>
            <person name="He J."/>
            <person name="Li F."/>
            <person name="Wang M."/>
        </authorList>
    </citation>
    <scope>NUCLEOTIDE SEQUENCE [LARGE SCALE GENOMIC DNA]</scope>
    <source>
        <strain evidence="5">ZL_2023a</strain>
    </source>
</reference>
<feature type="region of interest" description="Disordered" evidence="3">
    <location>
        <begin position="1"/>
        <end position="23"/>
    </location>
</feature>
<proteinExistence type="predicted"/>
<dbReference type="InterPro" id="IPR022052">
    <property type="entry name" value="Histone-bd_RBBP4-like_N"/>
</dbReference>
<dbReference type="Pfam" id="PF12265">
    <property type="entry name" value="CAF1C_H4-bd"/>
    <property type="match status" value="1"/>
</dbReference>
<dbReference type="PANTHER" id="PTHR45903">
    <property type="entry name" value="GLUTAMATE-RICH WD REPEAT-CONTAINING PROTEIN 1"/>
    <property type="match status" value="1"/>
</dbReference>
<keyword evidence="1" id="KW-0853">WD repeat</keyword>
<dbReference type="SUPFAM" id="SSF50978">
    <property type="entry name" value="WD40 repeat-like"/>
    <property type="match status" value="1"/>
</dbReference>
<dbReference type="InterPro" id="IPR001680">
    <property type="entry name" value="WD40_rpt"/>
</dbReference>
<dbReference type="PANTHER" id="PTHR45903:SF1">
    <property type="entry name" value="GLUTAMATE-RICH WD REPEAT-CONTAINING PROTEIN 1"/>
    <property type="match status" value="1"/>
</dbReference>
<comment type="caution">
    <text evidence="5">The sequence shown here is derived from an EMBL/GenBank/DDBJ whole genome shotgun (WGS) entry which is preliminary data.</text>
</comment>
<name>A0AAW0XD10_CHEQU</name>
<feature type="compositionally biased region" description="Acidic residues" evidence="3">
    <location>
        <begin position="1"/>
        <end position="18"/>
    </location>
</feature>
<dbReference type="SMART" id="SM00320">
    <property type="entry name" value="WD40"/>
    <property type="match status" value="3"/>
</dbReference>
<evidence type="ECO:0000313" key="5">
    <source>
        <dbReference type="EMBL" id="KAK8741787.1"/>
    </source>
</evidence>
<keyword evidence="6" id="KW-1185">Reference proteome</keyword>
<dbReference type="Gene3D" id="2.130.10.10">
    <property type="entry name" value="YVTN repeat-like/Quinoprotein amine dehydrogenase"/>
    <property type="match status" value="1"/>
</dbReference>
<evidence type="ECO:0000313" key="6">
    <source>
        <dbReference type="Proteomes" id="UP001445076"/>
    </source>
</evidence>
<gene>
    <name evidence="5" type="ORF">OTU49_002399</name>
</gene>
<dbReference type="GO" id="GO:0005730">
    <property type="term" value="C:nucleolus"/>
    <property type="evidence" value="ECO:0007669"/>
    <property type="project" value="TreeGrafter"/>
</dbReference>
<dbReference type="EMBL" id="JARKIK010000030">
    <property type="protein sequence ID" value="KAK8741787.1"/>
    <property type="molecule type" value="Genomic_DNA"/>
</dbReference>
<dbReference type="InterPro" id="IPR051972">
    <property type="entry name" value="Glutamate-rich_WD_repeat"/>
</dbReference>
<dbReference type="GO" id="GO:0042254">
    <property type="term" value="P:ribosome biogenesis"/>
    <property type="evidence" value="ECO:0007669"/>
    <property type="project" value="TreeGrafter"/>
</dbReference>
<dbReference type="InterPro" id="IPR015943">
    <property type="entry name" value="WD40/YVTN_repeat-like_dom_sf"/>
</dbReference>
<evidence type="ECO:0000256" key="3">
    <source>
        <dbReference type="SAM" id="MobiDB-lite"/>
    </source>
</evidence>
<feature type="domain" description="Histone-binding protein RBBP4-like N-terminal" evidence="4">
    <location>
        <begin position="27"/>
        <end position="91"/>
    </location>
</feature>
<evidence type="ECO:0000256" key="1">
    <source>
        <dbReference type="ARBA" id="ARBA00022574"/>
    </source>
</evidence>
<evidence type="ECO:0000256" key="2">
    <source>
        <dbReference type="ARBA" id="ARBA00022737"/>
    </source>
</evidence>
<accession>A0AAW0XD10</accession>
<dbReference type="Proteomes" id="UP001445076">
    <property type="component" value="Unassembled WGS sequence"/>
</dbReference>
<dbReference type="Pfam" id="PF00400">
    <property type="entry name" value="WD40"/>
    <property type="match status" value="1"/>
</dbReference>
<evidence type="ECO:0000259" key="4">
    <source>
        <dbReference type="Pfam" id="PF12265"/>
    </source>
</evidence>
<protein>
    <recommendedName>
        <fullName evidence="4">Histone-binding protein RBBP4-like N-terminal domain-containing protein</fullName>
    </recommendedName>
</protein>
<dbReference type="InterPro" id="IPR036322">
    <property type="entry name" value="WD40_repeat_dom_sf"/>
</dbReference>
<dbReference type="AlphaFoldDB" id="A0AAW0XD10"/>
<keyword evidence="2" id="KW-0677">Repeat</keyword>
<sequence>MNSEEESMSEESGDDDNSSENGTTGLECDFSAYVLFHEGNAGAPCLSFDILPDDLGDNRTCNTPVTCYFVAGTQAARTHVNNVILMKMSNLAKVSQSNNDDSDSDEDDDKPVVSSVTLRHNGCVNRIRATCVNNIHLAATWSELGQVNIFDVSHMLNVVNNKSSQETFQEDIAGDPLFTFNGHRMEGFALDWCPTMPGTFATGDCEKYIHVWKPNDGGSWEIGNRPYTAHTASVEDIQWSPNEAYVFASCSVDKRMGVQWQC</sequence>